<feature type="compositionally biased region" description="Low complexity" evidence="7">
    <location>
        <begin position="260"/>
        <end position="275"/>
    </location>
</feature>
<proteinExistence type="inferred from homology"/>
<dbReference type="InterPro" id="IPR019786">
    <property type="entry name" value="Zinc_finger_PHD-type_CS"/>
</dbReference>
<dbReference type="GO" id="GO:0008270">
    <property type="term" value="F:zinc ion binding"/>
    <property type="evidence" value="ECO:0007669"/>
    <property type="project" value="UniProtKB-KW"/>
</dbReference>
<comment type="subcellular location">
    <subcellularLocation>
        <location evidence="1">Nucleus</location>
    </subcellularLocation>
</comment>
<dbReference type="PROSITE" id="PS01359">
    <property type="entry name" value="ZF_PHD_1"/>
    <property type="match status" value="1"/>
</dbReference>
<dbReference type="Gene3D" id="2.60.120.920">
    <property type="match status" value="1"/>
</dbReference>
<dbReference type="InterPro" id="IPR003877">
    <property type="entry name" value="SPRY_dom"/>
</dbReference>
<dbReference type="Proteomes" id="UP000027586">
    <property type="component" value="Unassembled WGS sequence"/>
</dbReference>
<dbReference type="InterPro" id="IPR043136">
    <property type="entry name" value="B30.2/SPRY_sf"/>
</dbReference>
<sequence>MVDCLSLSHYRALDMEDHTLPWNDTHTINLEHSYCYCGQDRNLLEIALQCRYCRNWFHAECTSVSNPPDLLFTTNYVFVCHHCGDNHVESFERTTAGWKDICSTTIANLILEEILYRVGTEDRDLFESKNAALMFEWNPEQYYFNKKEIIPFVDKHWKSICTERARTTTWWATLGSCLYSSKDTFVARDERQRSAASDFCLADANLWHIRPSIPQSNVKAPPSTPRVPKEKRKSESMSSTSTPAAADARPIMPRTDIQRRSTTPTTTPSPRGGSPLLPTNALASGFPSSSAVTDHPFNRFGFKYIPCKQSLLPLVAYQQSDNDQGCTISITDKSPYVSVAKDGLTVATEKGFRMCRANVGVKEGNWYWEAVIQNAQGSNSADGPHVRIGWARREACLNAPVGYDAYGYGYRDRTGEKLFCSRPQKFGEPFETGDVIGLYIRLPPRKPETFKSASRKRIPIAYKEHLWFEEKDYRASKEMEALADPYNKESEIDYQPKTIPGSSITVYKNGVCQGVMFTDLIDYEDFGRLPETVLNNKRTKKRRKQRKTTEDGPPVRMEEEDGFDGVKHQQWNDDPPIEDDGTLGYYPAVSVYKGGMVTCNFGPDFQYAPTVDEEWKPMSQRYDEYMAEESVWDLVDEVSKCFRRSNNVYQ</sequence>
<dbReference type="SMART" id="SM00249">
    <property type="entry name" value="PHD"/>
    <property type="match status" value="1"/>
</dbReference>
<dbReference type="PANTHER" id="PTHR10598:SF0">
    <property type="entry name" value="SET1_ASH2 HISTONE METHYLTRANSFERASE COMPLEX SUBUNIT ASH2"/>
    <property type="match status" value="1"/>
</dbReference>
<protein>
    <submittedName>
        <fullName evidence="9">Set1 complex component ash2</fullName>
    </submittedName>
</protein>
<dbReference type="STRING" id="1263082.A0A068S9V7"/>
<dbReference type="Gene3D" id="3.90.980.20">
    <property type="match status" value="1"/>
</dbReference>
<dbReference type="SMART" id="SM00449">
    <property type="entry name" value="SPRY"/>
    <property type="match status" value="1"/>
</dbReference>
<reference evidence="9" key="1">
    <citation type="submission" date="2013-08" db="EMBL/GenBank/DDBJ databases">
        <title>Gene expansion shapes genome architecture in the human pathogen Lichtheimia corymbifera: an evolutionary genomics analysis in the ancient terrestrial Mucorales (Mucoromycotina).</title>
        <authorList>
            <person name="Schwartze V.U."/>
            <person name="Winter S."/>
            <person name="Shelest E."/>
            <person name="Marcet-Houben M."/>
            <person name="Horn F."/>
            <person name="Wehner S."/>
            <person name="Hoffmann K."/>
            <person name="Riege K."/>
            <person name="Sammeth M."/>
            <person name="Nowrousian M."/>
            <person name="Valiante V."/>
            <person name="Linde J."/>
            <person name="Jacobsen I.D."/>
            <person name="Marz M."/>
            <person name="Brakhage A.A."/>
            <person name="Gabaldon T."/>
            <person name="Bocker S."/>
            <person name="Voigt K."/>
        </authorList>
    </citation>
    <scope>NUCLEOTIDE SEQUENCE [LARGE SCALE GENOMIC DNA]</scope>
    <source>
        <strain evidence="9">FSU 9682</strain>
    </source>
</reference>
<dbReference type="SUPFAM" id="SSF49899">
    <property type="entry name" value="Concanavalin A-like lectins/glucanases"/>
    <property type="match status" value="1"/>
</dbReference>
<dbReference type="GO" id="GO:0048188">
    <property type="term" value="C:Set1C/COMPASS complex"/>
    <property type="evidence" value="ECO:0007669"/>
    <property type="project" value="EnsemblFungi"/>
</dbReference>
<keyword evidence="4" id="KW-0862">Zinc</keyword>
<dbReference type="SUPFAM" id="SSF57903">
    <property type="entry name" value="FYVE/PHD zinc finger"/>
    <property type="match status" value="1"/>
</dbReference>
<dbReference type="VEuPathDB" id="FungiDB:LCOR_09624.1"/>
<organism evidence="9 10">
    <name type="scientific">Lichtheimia corymbifera JMRC:FSU:9682</name>
    <dbReference type="NCBI Taxonomy" id="1263082"/>
    <lineage>
        <taxon>Eukaryota</taxon>
        <taxon>Fungi</taxon>
        <taxon>Fungi incertae sedis</taxon>
        <taxon>Mucoromycota</taxon>
        <taxon>Mucoromycotina</taxon>
        <taxon>Mucoromycetes</taxon>
        <taxon>Mucorales</taxon>
        <taxon>Lichtheimiaceae</taxon>
        <taxon>Lichtheimia</taxon>
    </lineage>
</organism>
<evidence type="ECO:0000313" key="10">
    <source>
        <dbReference type="Proteomes" id="UP000027586"/>
    </source>
</evidence>
<dbReference type="Pfam" id="PF21257">
    <property type="entry name" value="PHD_ash2p_like"/>
    <property type="match status" value="1"/>
</dbReference>
<dbReference type="InterPro" id="IPR049455">
    <property type="entry name" value="ASH2-like_PHD"/>
</dbReference>
<evidence type="ECO:0000256" key="1">
    <source>
        <dbReference type="ARBA" id="ARBA00004123"/>
    </source>
</evidence>
<evidence type="ECO:0000256" key="6">
    <source>
        <dbReference type="ARBA" id="ARBA00038149"/>
    </source>
</evidence>
<evidence type="ECO:0000256" key="5">
    <source>
        <dbReference type="ARBA" id="ARBA00023242"/>
    </source>
</evidence>
<keyword evidence="2" id="KW-0479">Metal-binding</keyword>
<feature type="compositionally biased region" description="Basic residues" evidence="7">
    <location>
        <begin position="537"/>
        <end position="546"/>
    </location>
</feature>
<dbReference type="GO" id="GO:0048189">
    <property type="term" value="C:Lid2 complex"/>
    <property type="evidence" value="ECO:0007669"/>
    <property type="project" value="EnsemblFungi"/>
</dbReference>
<feature type="region of interest" description="Disordered" evidence="7">
    <location>
        <begin position="537"/>
        <end position="567"/>
    </location>
</feature>
<keyword evidence="3" id="KW-0863">Zinc-finger</keyword>
<dbReference type="Pfam" id="PF00622">
    <property type="entry name" value="SPRY"/>
    <property type="match status" value="1"/>
</dbReference>
<feature type="domain" description="B30.2/SPRY" evidence="8">
    <location>
        <begin position="304"/>
        <end position="499"/>
    </location>
</feature>
<dbReference type="GO" id="GO:0045814">
    <property type="term" value="P:negative regulation of gene expression, epigenetic"/>
    <property type="evidence" value="ECO:0007669"/>
    <property type="project" value="EnsemblFungi"/>
</dbReference>
<dbReference type="PROSITE" id="PS50188">
    <property type="entry name" value="B302_SPRY"/>
    <property type="match status" value="1"/>
</dbReference>
<dbReference type="Pfam" id="PF21198">
    <property type="entry name" value="ASH2L-like_WH"/>
    <property type="match status" value="1"/>
</dbReference>
<keyword evidence="5" id="KW-0539">Nucleus</keyword>
<dbReference type="EMBL" id="CBTN010000060">
    <property type="protein sequence ID" value="CDH58775.1"/>
    <property type="molecule type" value="Genomic_DNA"/>
</dbReference>
<evidence type="ECO:0000259" key="8">
    <source>
        <dbReference type="PROSITE" id="PS50188"/>
    </source>
</evidence>
<dbReference type="OrthoDB" id="21243at2759"/>
<dbReference type="InterPro" id="IPR053835">
    <property type="entry name" value="ASH2L-like_WH"/>
</dbReference>
<dbReference type="InterPro" id="IPR001965">
    <property type="entry name" value="Znf_PHD"/>
</dbReference>
<feature type="region of interest" description="Disordered" evidence="7">
    <location>
        <begin position="213"/>
        <end position="282"/>
    </location>
</feature>
<dbReference type="PANTHER" id="PTHR10598">
    <property type="entry name" value="SET1/ASH2 HISTONE METHYLTRANSFERASE COMPLEX SUBUNIT ASH2"/>
    <property type="match status" value="1"/>
</dbReference>
<dbReference type="InterPro" id="IPR001870">
    <property type="entry name" value="B30.2/SPRY"/>
</dbReference>
<evidence type="ECO:0000256" key="4">
    <source>
        <dbReference type="ARBA" id="ARBA00022833"/>
    </source>
</evidence>
<dbReference type="InterPro" id="IPR037353">
    <property type="entry name" value="ASH2"/>
</dbReference>
<evidence type="ECO:0000313" key="9">
    <source>
        <dbReference type="EMBL" id="CDH58775.1"/>
    </source>
</evidence>
<evidence type="ECO:0000256" key="3">
    <source>
        <dbReference type="ARBA" id="ARBA00022771"/>
    </source>
</evidence>
<comment type="similarity">
    <text evidence="6">Belongs to the cclA family.</text>
</comment>
<name>A0A068S9V7_9FUNG</name>
<evidence type="ECO:0000256" key="2">
    <source>
        <dbReference type="ARBA" id="ARBA00022723"/>
    </source>
</evidence>
<dbReference type="AlphaFoldDB" id="A0A068S9V7"/>
<keyword evidence="10" id="KW-1185">Reference proteome</keyword>
<accession>A0A068S9V7</accession>
<comment type="caution">
    <text evidence="9">The sequence shown here is derived from an EMBL/GenBank/DDBJ whole genome shotgun (WGS) entry which is preliminary data.</text>
</comment>
<dbReference type="InterPro" id="IPR013320">
    <property type="entry name" value="ConA-like_dom_sf"/>
</dbReference>
<evidence type="ECO:0000256" key="7">
    <source>
        <dbReference type="SAM" id="MobiDB-lite"/>
    </source>
</evidence>
<dbReference type="GO" id="GO:0000976">
    <property type="term" value="F:transcription cis-regulatory region binding"/>
    <property type="evidence" value="ECO:0007669"/>
    <property type="project" value="TreeGrafter"/>
</dbReference>
<gene>
    <name evidence="9" type="ORF">LCOR_09624.1</name>
</gene>
<dbReference type="CDD" id="cd12872">
    <property type="entry name" value="SPRY_Ash2"/>
    <property type="match status" value="1"/>
</dbReference>
<dbReference type="InterPro" id="IPR011011">
    <property type="entry name" value="Znf_FYVE_PHD"/>
</dbReference>